<protein>
    <recommendedName>
        <fullName evidence="4">DUF3313 domain-containing protein</fullName>
    </recommendedName>
</protein>
<dbReference type="STRING" id="414703.SAMN04488125_11491"/>
<dbReference type="OrthoDB" id="7990858at2"/>
<dbReference type="EMBL" id="FOSV01000014">
    <property type="protein sequence ID" value="SFL40928.1"/>
    <property type="molecule type" value="Genomic_DNA"/>
</dbReference>
<dbReference type="PROSITE" id="PS51257">
    <property type="entry name" value="PROKAR_LIPOPROTEIN"/>
    <property type="match status" value="1"/>
</dbReference>
<evidence type="ECO:0008006" key="4">
    <source>
        <dbReference type="Google" id="ProtNLM"/>
    </source>
</evidence>
<organism evidence="2 3">
    <name type="scientific">Methylorubrum salsuginis</name>
    <dbReference type="NCBI Taxonomy" id="414703"/>
    <lineage>
        <taxon>Bacteria</taxon>
        <taxon>Pseudomonadati</taxon>
        <taxon>Pseudomonadota</taxon>
        <taxon>Alphaproteobacteria</taxon>
        <taxon>Hyphomicrobiales</taxon>
        <taxon>Methylobacteriaceae</taxon>
        <taxon>Methylorubrum</taxon>
    </lineage>
</organism>
<gene>
    <name evidence="2" type="ORF">SAMN04488125_11491</name>
</gene>
<evidence type="ECO:0000313" key="2">
    <source>
        <dbReference type="EMBL" id="SFL40928.1"/>
    </source>
</evidence>
<evidence type="ECO:0000313" key="3">
    <source>
        <dbReference type="Proteomes" id="UP000198804"/>
    </source>
</evidence>
<dbReference type="RefSeq" id="WP_091948744.1">
    <property type="nucleotide sequence ID" value="NZ_FOSV01000014.1"/>
</dbReference>
<dbReference type="Proteomes" id="UP000198804">
    <property type="component" value="Unassembled WGS sequence"/>
</dbReference>
<evidence type="ECO:0000256" key="1">
    <source>
        <dbReference type="SAM" id="SignalP"/>
    </source>
</evidence>
<dbReference type="AlphaFoldDB" id="A0A1I4HF51"/>
<feature type="signal peptide" evidence="1">
    <location>
        <begin position="1"/>
        <end position="19"/>
    </location>
</feature>
<keyword evidence="1" id="KW-0732">Signal</keyword>
<proteinExistence type="predicted"/>
<name>A0A1I4HF51_9HYPH</name>
<feature type="chain" id="PRO_5011544069" description="DUF3313 domain-containing protein" evidence="1">
    <location>
        <begin position="20"/>
        <end position="200"/>
    </location>
</feature>
<sequence>MFRLSLAALLLAVGLSACATVAPNTLSPQETADLKFTSLEVVVPPETRIDWSSAEDDYLSERKLSRTDPALVVTPEARAHLRNLAAARLKAKLQRVIAERPAGTRPVRLVATIREVSIPSAVKRVIIGGTPSIRGDVDVIDARTGALLTTYRGALGTKYAGNGVYGVIGDGLAQAMGADDLYDRAAADYADGFGDWLKPR</sequence>
<reference evidence="3" key="1">
    <citation type="submission" date="2016-10" db="EMBL/GenBank/DDBJ databases">
        <authorList>
            <person name="Varghese N."/>
            <person name="Submissions S."/>
        </authorList>
    </citation>
    <scope>NUCLEOTIDE SEQUENCE [LARGE SCALE GENOMIC DNA]</scope>
    <source>
        <strain evidence="3">CGMCC 1.6474</strain>
    </source>
</reference>
<keyword evidence="3" id="KW-1185">Reference proteome</keyword>
<accession>A0A1I4HF51</accession>